<sequence length="134" mass="15356">MSEKKPTSIKRDPDRGKLGGVCAGIANYWGWELWLVRIIAISGLFLSGSLFFWGYIALWIVLDKQAPAKDWQSQVTAQPVHFEIKSQVWKAGQPPRRAFQDIKATFDNLETRLQKLESYVTSKQFSIAREINKL</sequence>
<feature type="transmembrane region" description="Helical" evidence="6">
    <location>
        <begin position="34"/>
        <end position="62"/>
    </location>
</feature>
<dbReference type="InterPro" id="IPR052027">
    <property type="entry name" value="PspC"/>
</dbReference>
<keyword evidence="5 6" id="KW-0472">Membrane</keyword>
<dbReference type="KEGG" id="cate:C2869_11950"/>
<dbReference type="NCBIfam" id="TIGR02978">
    <property type="entry name" value="phageshock_pspC"/>
    <property type="match status" value="1"/>
</dbReference>
<name>A0A2S0VSA4_9ALTE</name>
<dbReference type="GO" id="GO:0005886">
    <property type="term" value="C:plasma membrane"/>
    <property type="evidence" value="ECO:0007669"/>
    <property type="project" value="UniProtKB-SubCell"/>
</dbReference>
<evidence type="ECO:0000256" key="5">
    <source>
        <dbReference type="ARBA" id="ARBA00023136"/>
    </source>
</evidence>
<protein>
    <submittedName>
        <fullName evidence="8">Envelope stress response membrane protein PspC</fullName>
    </submittedName>
</protein>
<evidence type="ECO:0000256" key="6">
    <source>
        <dbReference type="SAM" id="Phobius"/>
    </source>
</evidence>
<organism evidence="8 9">
    <name type="scientific">Saccharobesus litoralis</name>
    <dbReference type="NCBI Taxonomy" id="2172099"/>
    <lineage>
        <taxon>Bacteria</taxon>
        <taxon>Pseudomonadati</taxon>
        <taxon>Pseudomonadota</taxon>
        <taxon>Gammaproteobacteria</taxon>
        <taxon>Alteromonadales</taxon>
        <taxon>Alteromonadaceae</taxon>
        <taxon>Saccharobesus</taxon>
    </lineage>
</organism>
<accession>A0A2S0VSA4</accession>
<comment type="subcellular location">
    <subcellularLocation>
        <location evidence="1">Cell membrane</location>
        <topology evidence="1">Single-pass membrane protein</topology>
    </subcellularLocation>
</comment>
<evidence type="ECO:0000256" key="4">
    <source>
        <dbReference type="ARBA" id="ARBA00022989"/>
    </source>
</evidence>
<reference evidence="8 9" key="1">
    <citation type="submission" date="2018-01" db="EMBL/GenBank/DDBJ databases">
        <title>Genome sequence of a Cantenovulum-like bacteria.</title>
        <authorList>
            <person name="Tan W.R."/>
            <person name="Lau N.-S."/>
            <person name="Go F."/>
            <person name="Amirul A.-A.A."/>
        </authorList>
    </citation>
    <scope>NUCLEOTIDE SEQUENCE [LARGE SCALE GENOMIC DNA]</scope>
    <source>
        <strain evidence="8 9">CCB-QB4</strain>
    </source>
</reference>
<evidence type="ECO:0000256" key="2">
    <source>
        <dbReference type="ARBA" id="ARBA00022475"/>
    </source>
</evidence>
<dbReference type="Pfam" id="PF04024">
    <property type="entry name" value="PspC"/>
    <property type="match status" value="1"/>
</dbReference>
<dbReference type="InterPro" id="IPR014320">
    <property type="entry name" value="Phageshock_PspC"/>
</dbReference>
<dbReference type="RefSeq" id="WP_108603150.1">
    <property type="nucleotide sequence ID" value="NZ_CP026604.1"/>
</dbReference>
<dbReference type="OrthoDB" id="7359894at2"/>
<keyword evidence="3 6" id="KW-0812">Transmembrane</keyword>
<evidence type="ECO:0000256" key="1">
    <source>
        <dbReference type="ARBA" id="ARBA00004162"/>
    </source>
</evidence>
<evidence type="ECO:0000313" key="8">
    <source>
        <dbReference type="EMBL" id="AWB67101.1"/>
    </source>
</evidence>
<gene>
    <name evidence="8" type="primary">pspC</name>
    <name evidence="8" type="ORF">C2869_11950</name>
</gene>
<keyword evidence="2" id="KW-1003">Cell membrane</keyword>
<keyword evidence="9" id="KW-1185">Reference proteome</keyword>
<feature type="domain" description="Phage shock protein PspC N-terminal" evidence="7">
    <location>
        <begin position="10"/>
        <end position="64"/>
    </location>
</feature>
<evidence type="ECO:0000259" key="7">
    <source>
        <dbReference type="Pfam" id="PF04024"/>
    </source>
</evidence>
<dbReference type="AlphaFoldDB" id="A0A2S0VSA4"/>
<dbReference type="PANTHER" id="PTHR33885">
    <property type="entry name" value="PHAGE SHOCK PROTEIN C"/>
    <property type="match status" value="1"/>
</dbReference>
<evidence type="ECO:0000313" key="9">
    <source>
        <dbReference type="Proteomes" id="UP000244441"/>
    </source>
</evidence>
<dbReference type="EMBL" id="CP026604">
    <property type="protein sequence ID" value="AWB67101.1"/>
    <property type="molecule type" value="Genomic_DNA"/>
</dbReference>
<dbReference type="InterPro" id="IPR007168">
    <property type="entry name" value="Phageshock_PspC_N"/>
</dbReference>
<keyword evidence="4 6" id="KW-1133">Transmembrane helix</keyword>
<evidence type="ECO:0000256" key="3">
    <source>
        <dbReference type="ARBA" id="ARBA00022692"/>
    </source>
</evidence>
<dbReference type="PANTHER" id="PTHR33885:SF3">
    <property type="entry name" value="PHAGE SHOCK PROTEIN C"/>
    <property type="match status" value="1"/>
</dbReference>
<proteinExistence type="predicted"/>
<dbReference type="Proteomes" id="UP000244441">
    <property type="component" value="Chromosome"/>
</dbReference>